<dbReference type="PANTHER" id="PTHR43861">
    <property type="entry name" value="TRANS-ACONITATE 2-METHYLTRANSFERASE-RELATED"/>
    <property type="match status" value="1"/>
</dbReference>
<feature type="domain" description="Methyltransferase" evidence="2">
    <location>
        <begin position="40"/>
        <end position="134"/>
    </location>
</feature>
<organism evidence="3 4">
    <name type="scientific">Psychrobacillus insolitus</name>
    <dbReference type="NCBI Taxonomy" id="1461"/>
    <lineage>
        <taxon>Bacteria</taxon>
        <taxon>Bacillati</taxon>
        <taxon>Bacillota</taxon>
        <taxon>Bacilli</taxon>
        <taxon>Bacillales</taxon>
        <taxon>Bacillaceae</taxon>
        <taxon>Psychrobacillus</taxon>
    </lineage>
</organism>
<accession>A0A2W7MIK0</accession>
<keyword evidence="4" id="KW-1185">Reference proteome</keyword>
<proteinExistence type="predicted"/>
<reference evidence="3 4" key="1">
    <citation type="submission" date="2018-06" db="EMBL/GenBank/DDBJ databases">
        <title>Genomic Encyclopedia of Type Strains, Phase IV (KMG-IV): sequencing the most valuable type-strain genomes for metagenomic binning, comparative biology and taxonomic classification.</title>
        <authorList>
            <person name="Goeker M."/>
        </authorList>
    </citation>
    <scope>NUCLEOTIDE SEQUENCE [LARGE SCALE GENOMIC DNA]</scope>
    <source>
        <strain evidence="3 4">DSM 5</strain>
    </source>
</reference>
<dbReference type="GO" id="GO:0008168">
    <property type="term" value="F:methyltransferase activity"/>
    <property type="evidence" value="ECO:0007669"/>
    <property type="project" value="UniProtKB-KW"/>
</dbReference>
<dbReference type="Gene3D" id="2.20.25.110">
    <property type="entry name" value="S-adenosyl-L-methionine-dependent methyltransferases"/>
    <property type="match status" value="1"/>
</dbReference>
<evidence type="ECO:0000313" key="4">
    <source>
        <dbReference type="Proteomes" id="UP000248646"/>
    </source>
</evidence>
<comment type="caution">
    <text evidence="3">The sequence shown here is derived from an EMBL/GenBank/DDBJ whole genome shotgun (WGS) entry which is preliminary data.</text>
</comment>
<evidence type="ECO:0000256" key="1">
    <source>
        <dbReference type="ARBA" id="ARBA00022679"/>
    </source>
</evidence>
<protein>
    <submittedName>
        <fullName evidence="3">Methyltransferase family protein</fullName>
    </submittedName>
</protein>
<evidence type="ECO:0000259" key="2">
    <source>
        <dbReference type="Pfam" id="PF13649"/>
    </source>
</evidence>
<dbReference type="OrthoDB" id="9811589at2"/>
<sequence length="245" mass="27980">MAMYDQFANIYDALMSDIPYERYAEWVQQNAPVSSGNRLLDVGCGTGVLSVQFAKAGYDVVGLDLSESMLTIAQNRSIENNTSITFICQSMTEMDGIDGIDVAVIAIDSLNYVETLDDVVQTFKQIFEALVPGGQLFFDVHSLYKMDEIYPNGPFTYEDEQVAYIWHTEQGEEKHSIYHDITFFVRDDSGYYERFEESHYQQTYPIETYVKLLETIGFSSVSISTSVFGEQNEEEVERYFIQAVK</sequence>
<dbReference type="EMBL" id="QKZI01000001">
    <property type="protein sequence ID" value="PZX07152.1"/>
    <property type="molecule type" value="Genomic_DNA"/>
</dbReference>
<dbReference type="GO" id="GO:0032259">
    <property type="term" value="P:methylation"/>
    <property type="evidence" value="ECO:0007669"/>
    <property type="project" value="UniProtKB-KW"/>
</dbReference>
<dbReference type="RefSeq" id="WP_111437839.1">
    <property type="nucleotide sequence ID" value="NZ_QKZI01000001.1"/>
</dbReference>
<name>A0A2W7MIK0_9BACI</name>
<dbReference type="Gene3D" id="3.40.50.150">
    <property type="entry name" value="Vaccinia Virus protein VP39"/>
    <property type="match status" value="1"/>
</dbReference>
<keyword evidence="1 3" id="KW-0808">Transferase</keyword>
<dbReference type="InterPro" id="IPR029063">
    <property type="entry name" value="SAM-dependent_MTases_sf"/>
</dbReference>
<keyword evidence="3" id="KW-0489">Methyltransferase</keyword>
<dbReference type="SUPFAM" id="SSF53335">
    <property type="entry name" value="S-adenosyl-L-methionine-dependent methyltransferases"/>
    <property type="match status" value="1"/>
</dbReference>
<gene>
    <name evidence="3" type="ORF">C7437_101261</name>
</gene>
<dbReference type="InterPro" id="IPR041698">
    <property type="entry name" value="Methyltransf_25"/>
</dbReference>
<evidence type="ECO:0000313" key="3">
    <source>
        <dbReference type="EMBL" id="PZX07152.1"/>
    </source>
</evidence>
<dbReference type="Proteomes" id="UP000248646">
    <property type="component" value="Unassembled WGS sequence"/>
</dbReference>
<dbReference type="AlphaFoldDB" id="A0A2W7MIK0"/>
<dbReference type="Pfam" id="PF13649">
    <property type="entry name" value="Methyltransf_25"/>
    <property type="match status" value="1"/>
</dbReference>
<dbReference type="CDD" id="cd02440">
    <property type="entry name" value="AdoMet_MTases"/>
    <property type="match status" value="1"/>
</dbReference>